<accession>A0A5B2VAA6</accession>
<evidence type="ECO:0000313" key="3">
    <source>
        <dbReference type="Proteomes" id="UP000323142"/>
    </source>
</evidence>
<dbReference type="EMBL" id="VUOA01000027">
    <property type="protein sequence ID" value="KAA2236453.1"/>
    <property type="molecule type" value="Genomic_DNA"/>
</dbReference>
<name>A0A5B2VAA6_9HYPH</name>
<comment type="caution">
    <text evidence="2">The sequence shown here is derived from an EMBL/GenBank/DDBJ whole genome shotgun (WGS) entry which is preliminary data.</text>
</comment>
<dbReference type="InterPro" id="IPR009506">
    <property type="entry name" value="YjiS-like"/>
</dbReference>
<gene>
    <name evidence="2" type="ORF">F0L46_15030</name>
</gene>
<reference evidence="2 3" key="2">
    <citation type="submission" date="2019-09" db="EMBL/GenBank/DDBJ databases">
        <authorList>
            <person name="Jin C."/>
        </authorList>
    </citation>
    <scope>NUCLEOTIDE SEQUENCE [LARGE SCALE GENOMIC DNA]</scope>
    <source>
        <strain evidence="2 3">BN140002</strain>
    </source>
</reference>
<keyword evidence="3" id="KW-1185">Reference proteome</keyword>
<protein>
    <submittedName>
        <fullName evidence="2">DUF1127 domain-containing protein</fullName>
    </submittedName>
</protein>
<proteinExistence type="predicted"/>
<sequence length="122" mass="13866">MWPSVAYSGWVLPSGVRSPAREPRLSLRIDSPCAPALYDVAPAGPEWSHDIEHDGLSGRALHEAWAAPASLPDPGWRAHFPLWVRRHRTRRQLRDLSSQELADLGLDEVQRRAQCTKRLWRS</sequence>
<dbReference type="RefSeq" id="WP_149818949.1">
    <property type="nucleotide sequence ID" value="NZ_VUOA01000027.1"/>
</dbReference>
<feature type="domain" description="YjiS-like" evidence="1">
    <location>
        <begin position="79"/>
        <end position="109"/>
    </location>
</feature>
<evidence type="ECO:0000313" key="2">
    <source>
        <dbReference type="EMBL" id="KAA2236453.1"/>
    </source>
</evidence>
<reference evidence="2 3" key="1">
    <citation type="submission" date="2019-09" db="EMBL/GenBank/DDBJ databases">
        <title>Salinarimonas rosea gen. nov., sp. nov., a new member of the a-2 subgroup of the Proteobacteria.</title>
        <authorList>
            <person name="Liu J."/>
        </authorList>
    </citation>
    <scope>NUCLEOTIDE SEQUENCE [LARGE SCALE GENOMIC DNA]</scope>
    <source>
        <strain evidence="2 3">BN140002</strain>
    </source>
</reference>
<dbReference type="AlphaFoldDB" id="A0A5B2VAA6"/>
<organism evidence="2 3">
    <name type="scientific">Salinarimonas soli</name>
    <dbReference type="NCBI Taxonomy" id="1638099"/>
    <lineage>
        <taxon>Bacteria</taxon>
        <taxon>Pseudomonadati</taxon>
        <taxon>Pseudomonadota</taxon>
        <taxon>Alphaproteobacteria</taxon>
        <taxon>Hyphomicrobiales</taxon>
        <taxon>Salinarimonadaceae</taxon>
        <taxon>Salinarimonas</taxon>
    </lineage>
</organism>
<evidence type="ECO:0000259" key="1">
    <source>
        <dbReference type="Pfam" id="PF06568"/>
    </source>
</evidence>
<dbReference type="Proteomes" id="UP000323142">
    <property type="component" value="Unassembled WGS sequence"/>
</dbReference>
<dbReference type="Pfam" id="PF06568">
    <property type="entry name" value="YjiS-like"/>
    <property type="match status" value="1"/>
</dbReference>